<dbReference type="Proteomes" id="UP000284742">
    <property type="component" value="Unassembled WGS sequence"/>
</dbReference>
<gene>
    <name evidence="3" type="ORF">DW658_06000</name>
    <name evidence="2" type="ORF">DW860_13555</name>
</gene>
<dbReference type="EMBL" id="QRHN01000006">
    <property type="protein sequence ID" value="RHF79252.1"/>
    <property type="molecule type" value="Genomic_DNA"/>
</dbReference>
<dbReference type="AlphaFoldDB" id="A0A414QEN6"/>
<protein>
    <recommendedName>
        <fullName evidence="1">Transposase zinc-ribbon domain-containing protein</fullName>
    </recommendedName>
</protein>
<proteinExistence type="predicted"/>
<feature type="domain" description="Transposase zinc-ribbon" evidence="1">
    <location>
        <begin position="11"/>
        <end position="55"/>
    </location>
</feature>
<evidence type="ECO:0000313" key="4">
    <source>
        <dbReference type="Proteomes" id="UP000284742"/>
    </source>
</evidence>
<name>A0A414QEN6_9FIRM</name>
<evidence type="ECO:0000313" key="2">
    <source>
        <dbReference type="EMBL" id="RHC04095.1"/>
    </source>
</evidence>
<evidence type="ECO:0000313" key="5">
    <source>
        <dbReference type="Proteomes" id="UP000285666"/>
    </source>
</evidence>
<dbReference type="Pfam" id="PF12760">
    <property type="entry name" value="Zn_ribbon_IS1595"/>
    <property type="match status" value="1"/>
</dbReference>
<accession>A0A414QEN6</accession>
<comment type="caution">
    <text evidence="3">The sequence shown here is derived from an EMBL/GenBank/DDBJ whole genome shotgun (WGS) entry which is preliminary data.</text>
</comment>
<evidence type="ECO:0000313" key="3">
    <source>
        <dbReference type="EMBL" id="RHF79252.1"/>
    </source>
</evidence>
<dbReference type="RefSeq" id="WP_118236955.1">
    <property type="nucleotide sequence ID" value="NZ_QRHN01000006.1"/>
</dbReference>
<dbReference type="Proteomes" id="UP000285666">
    <property type="component" value="Unassembled WGS sequence"/>
</dbReference>
<organism evidence="3 5">
    <name type="scientific">Dorea formicigenerans</name>
    <dbReference type="NCBI Taxonomy" id="39486"/>
    <lineage>
        <taxon>Bacteria</taxon>
        <taxon>Bacillati</taxon>
        <taxon>Bacillota</taxon>
        <taxon>Clostridia</taxon>
        <taxon>Lachnospirales</taxon>
        <taxon>Lachnospiraceae</taxon>
        <taxon>Dorea</taxon>
    </lineage>
</organism>
<dbReference type="EMBL" id="QSHK01000012">
    <property type="protein sequence ID" value="RHC04095.1"/>
    <property type="molecule type" value="Genomic_DNA"/>
</dbReference>
<dbReference type="InterPro" id="IPR024442">
    <property type="entry name" value="Transposase_Zn_ribbon"/>
</dbReference>
<evidence type="ECO:0000259" key="1">
    <source>
        <dbReference type="Pfam" id="PF12760"/>
    </source>
</evidence>
<sequence length="290" mass="34086">MDWTEFNKRFPTEESCRNYLFKKKWTDGFCCPKCECKKYWLLDPYKYKCQQCGYQSTITTGTVFEHTHLSMRQWFAAIEYVGLCGNSATASGLNTELKNIDLEIGSNRTRLNIMKTIKPELFTHDKKQINRPLRGKIDIYVDKNTNIITAVEVYDGKIDHIRLCELPEYTKKYYDEFILSNIKKGSILKRACGLYTVNSQIDGYITKFRGIESYNAIYARMVYEHFQTVTHEKPNEPSHYIENYCNYINAFTDSISFDELFDNMLNCKPRKNPRKAIIKQIRLTNGRMGK</sequence>
<reference evidence="4 5" key="1">
    <citation type="submission" date="2018-08" db="EMBL/GenBank/DDBJ databases">
        <title>A genome reference for cultivated species of the human gut microbiota.</title>
        <authorList>
            <person name="Zou Y."/>
            <person name="Xue W."/>
            <person name="Luo G."/>
        </authorList>
    </citation>
    <scope>NUCLEOTIDE SEQUENCE [LARGE SCALE GENOMIC DNA]</scope>
    <source>
        <strain evidence="3 5">AM23-7AC</strain>
        <strain evidence="2 4">AM37-5</strain>
    </source>
</reference>